<reference evidence="1 2" key="1">
    <citation type="journal article" date="2016" name="Nat. Commun.">
        <title>Thousands of microbial genomes shed light on interconnected biogeochemical processes in an aquifer system.</title>
        <authorList>
            <person name="Anantharaman K."/>
            <person name="Brown C.T."/>
            <person name="Hug L.A."/>
            <person name="Sharon I."/>
            <person name="Castelle C.J."/>
            <person name="Probst A.J."/>
            <person name="Thomas B.C."/>
            <person name="Singh A."/>
            <person name="Wilkins M.J."/>
            <person name="Karaoz U."/>
            <person name="Brodie E.L."/>
            <person name="Williams K.H."/>
            <person name="Hubbard S.S."/>
            <person name="Banfield J.F."/>
        </authorList>
    </citation>
    <scope>NUCLEOTIDE SEQUENCE [LARGE SCALE GENOMIC DNA]</scope>
</reference>
<evidence type="ECO:0000313" key="2">
    <source>
        <dbReference type="Proteomes" id="UP000176976"/>
    </source>
</evidence>
<accession>A0A1G1ZB30</accession>
<sequence>MNQIELKMLLDEAANPYTSRFRRNQIGDKLVQLAPIWLDMIVRKLYMDTINNRPDLLPLQFPFFAIVCGFRDAGSNLPNVDWSLM</sequence>
<proteinExistence type="predicted"/>
<name>A0A1G1ZB30_9BACT</name>
<dbReference type="Proteomes" id="UP000176976">
    <property type="component" value="Unassembled WGS sequence"/>
</dbReference>
<gene>
    <name evidence="1" type="ORF">A3H06_01025</name>
</gene>
<dbReference type="EMBL" id="MHJC01000026">
    <property type="protein sequence ID" value="OGY61286.1"/>
    <property type="molecule type" value="Genomic_DNA"/>
</dbReference>
<organism evidence="1 2">
    <name type="scientific">Candidatus Colwellbacteria bacterium RIFCSPLOWO2_12_FULL_44_13</name>
    <dbReference type="NCBI Taxonomy" id="1797694"/>
    <lineage>
        <taxon>Bacteria</taxon>
        <taxon>Candidatus Colwelliibacteriota</taxon>
    </lineage>
</organism>
<evidence type="ECO:0000313" key="1">
    <source>
        <dbReference type="EMBL" id="OGY61286.1"/>
    </source>
</evidence>
<comment type="caution">
    <text evidence="1">The sequence shown here is derived from an EMBL/GenBank/DDBJ whole genome shotgun (WGS) entry which is preliminary data.</text>
</comment>
<dbReference type="AlphaFoldDB" id="A0A1G1ZB30"/>
<protein>
    <submittedName>
        <fullName evidence="1">Uncharacterized protein</fullName>
    </submittedName>
</protein>